<dbReference type="AlphaFoldDB" id="A0A9D1S8X1"/>
<dbReference type="GO" id="GO:0009435">
    <property type="term" value="P:NAD+ biosynthetic process"/>
    <property type="evidence" value="ECO:0007669"/>
    <property type="project" value="InterPro"/>
</dbReference>
<reference evidence="9" key="2">
    <citation type="journal article" date="2021" name="PeerJ">
        <title>Extensive microbial diversity within the chicken gut microbiome revealed by metagenomics and culture.</title>
        <authorList>
            <person name="Gilroy R."/>
            <person name="Ravi A."/>
            <person name="Getino M."/>
            <person name="Pursley I."/>
            <person name="Horton D.L."/>
            <person name="Alikhan N.F."/>
            <person name="Baker D."/>
            <person name="Gharbi K."/>
            <person name="Hall N."/>
            <person name="Watson M."/>
            <person name="Adriaenssens E.M."/>
            <person name="Foster-Nyarko E."/>
            <person name="Jarju S."/>
            <person name="Secka A."/>
            <person name="Antonio M."/>
            <person name="Oren A."/>
            <person name="Chaudhuri R.R."/>
            <person name="La Ragione R."/>
            <person name="Hildebrand F."/>
            <person name="Pallen M.J."/>
        </authorList>
    </citation>
    <scope>NUCLEOTIDE SEQUENCE</scope>
    <source>
        <strain evidence="9">CHK195-15760</strain>
    </source>
</reference>
<keyword evidence="3 6" id="KW-0547">Nucleotide-binding</keyword>
<gene>
    <name evidence="9" type="primary">nadE</name>
    <name evidence="9" type="ORF">IAB70_01180</name>
</gene>
<comment type="pathway">
    <text evidence="1">Cofactor biosynthesis; NAD(+) biosynthesis.</text>
</comment>
<proteinExistence type="inferred from homology"/>
<dbReference type="CDD" id="cd00553">
    <property type="entry name" value="NAD_synthase"/>
    <property type="match status" value="1"/>
</dbReference>
<dbReference type="InterPro" id="IPR014729">
    <property type="entry name" value="Rossmann-like_a/b/a_fold"/>
</dbReference>
<keyword evidence="2 6" id="KW-0436">Ligase</keyword>
<dbReference type="InterPro" id="IPR003694">
    <property type="entry name" value="NAD_synthase"/>
</dbReference>
<dbReference type="GO" id="GO:0003952">
    <property type="term" value="F:NAD+ synthase (glutamine-hydrolyzing) activity"/>
    <property type="evidence" value="ECO:0007669"/>
    <property type="project" value="InterPro"/>
</dbReference>
<evidence type="ECO:0000256" key="3">
    <source>
        <dbReference type="ARBA" id="ARBA00022741"/>
    </source>
</evidence>
<comment type="similarity">
    <text evidence="6">Belongs to the NAD synthetase family.</text>
</comment>
<evidence type="ECO:0000256" key="6">
    <source>
        <dbReference type="RuleBase" id="RU003811"/>
    </source>
</evidence>
<dbReference type="GO" id="GO:0005524">
    <property type="term" value="F:ATP binding"/>
    <property type="evidence" value="ECO:0007669"/>
    <property type="project" value="UniProtKB-KW"/>
</dbReference>
<dbReference type="InterPro" id="IPR022310">
    <property type="entry name" value="NAD/GMP_synthase"/>
</dbReference>
<name>A0A9D1S8X1_9FIRM</name>
<organism evidence="9 10">
    <name type="scientific">Candidatus Merdicola faecigallinarum</name>
    <dbReference type="NCBI Taxonomy" id="2840862"/>
    <lineage>
        <taxon>Bacteria</taxon>
        <taxon>Bacillati</taxon>
        <taxon>Bacillota</taxon>
        <taxon>Clostridia</taxon>
        <taxon>Candidatus Merdicola</taxon>
    </lineage>
</organism>
<dbReference type="EC" id="6.3.1.5" evidence="7"/>
<dbReference type="PANTHER" id="PTHR23090">
    <property type="entry name" value="NH 3 /GLUTAMINE-DEPENDENT NAD + SYNTHETASE"/>
    <property type="match status" value="1"/>
</dbReference>
<dbReference type="EMBL" id="DVNH01000010">
    <property type="protein sequence ID" value="HIU51230.1"/>
    <property type="molecule type" value="Genomic_DNA"/>
</dbReference>
<evidence type="ECO:0000256" key="4">
    <source>
        <dbReference type="ARBA" id="ARBA00022840"/>
    </source>
</evidence>
<comment type="catalytic activity">
    <reaction evidence="7">
        <text>deamido-NAD(+) + NH4(+) + ATP = AMP + diphosphate + NAD(+) + H(+)</text>
        <dbReference type="Rhea" id="RHEA:21188"/>
        <dbReference type="ChEBI" id="CHEBI:15378"/>
        <dbReference type="ChEBI" id="CHEBI:28938"/>
        <dbReference type="ChEBI" id="CHEBI:30616"/>
        <dbReference type="ChEBI" id="CHEBI:33019"/>
        <dbReference type="ChEBI" id="CHEBI:57540"/>
        <dbReference type="ChEBI" id="CHEBI:58437"/>
        <dbReference type="ChEBI" id="CHEBI:456215"/>
        <dbReference type="EC" id="6.3.1.5"/>
    </reaction>
</comment>
<sequence>MKEEELQQKMQQAIQWIRKKVEETGAKGVVIGDSGGKDSATVLGLAKNALGSDKVLAVIMPCHSNYQDRKDAIKVAESLKIKTMEIDLSKTYDSLERELNRGEKLTEESKINIKPRLRMTTLYAIAQTLNYLVMGTGNLCEIMVGYTTKWGDSSSDLNPIANFTVEEVVKIGEMLGIPSEVIHKAPNDGLGEKTDEEKLGVTYKQITEYINSGKTDPDAMKKIEEKYRKSEHKREPIPTFYFERKNYLKGINL</sequence>
<dbReference type="GO" id="GO:0008795">
    <property type="term" value="F:NAD+ synthase activity"/>
    <property type="evidence" value="ECO:0007669"/>
    <property type="project" value="UniProtKB-EC"/>
</dbReference>
<dbReference type="SUPFAM" id="SSF52402">
    <property type="entry name" value="Adenine nucleotide alpha hydrolases-like"/>
    <property type="match status" value="1"/>
</dbReference>
<evidence type="ECO:0000313" key="9">
    <source>
        <dbReference type="EMBL" id="HIU51230.1"/>
    </source>
</evidence>
<dbReference type="GO" id="GO:0005737">
    <property type="term" value="C:cytoplasm"/>
    <property type="evidence" value="ECO:0007669"/>
    <property type="project" value="InterPro"/>
</dbReference>
<keyword evidence="5 6" id="KW-0520">NAD</keyword>
<evidence type="ECO:0000313" key="10">
    <source>
        <dbReference type="Proteomes" id="UP000824093"/>
    </source>
</evidence>
<accession>A0A9D1S8X1</accession>
<evidence type="ECO:0000256" key="7">
    <source>
        <dbReference type="RuleBase" id="RU003812"/>
    </source>
</evidence>
<reference evidence="9" key="1">
    <citation type="submission" date="2020-10" db="EMBL/GenBank/DDBJ databases">
        <authorList>
            <person name="Gilroy R."/>
        </authorList>
    </citation>
    <scope>NUCLEOTIDE SEQUENCE</scope>
    <source>
        <strain evidence="9">CHK195-15760</strain>
    </source>
</reference>
<dbReference type="Pfam" id="PF02540">
    <property type="entry name" value="NAD_synthase"/>
    <property type="match status" value="1"/>
</dbReference>
<dbReference type="Proteomes" id="UP000824093">
    <property type="component" value="Unassembled WGS sequence"/>
</dbReference>
<dbReference type="Gene3D" id="3.40.50.620">
    <property type="entry name" value="HUPs"/>
    <property type="match status" value="1"/>
</dbReference>
<evidence type="ECO:0000256" key="5">
    <source>
        <dbReference type="ARBA" id="ARBA00023027"/>
    </source>
</evidence>
<keyword evidence="4 6" id="KW-0067">ATP-binding</keyword>
<evidence type="ECO:0000256" key="1">
    <source>
        <dbReference type="ARBA" id="ARBA00004790"/>
    </source>
</evidence>
<evidence type="ECO:0000256" key="2">
    <source>
        <dbReference type="ARBA" id="ARBA00022598"/>
    </source>
</evidence>
<dbReference type="PANTHER" id="PTHR23090:SF9">
    <property type="entry name" value="GLUTAMINE-DEPENDENT NAD(+) SYNTHETASE"/>
    <property type="match status" value="1"/>
</dbReference>
<dbReference type="NCBIfam" id="TIGR00552">
    <property type="entry name" value="nadE"/>
    <property type="match status" value="1"/>
</dbReference>
<dbReference type="GO" id="GO:0004359">
    <property type="term" value="F:glutaminase activity"/>
    <property type="evidence" value="ECO:0007669"/>
    <property type="project" value="InterPro"/>
</dbReference>
<comment type="caution">
    <text evidence="9">The sequence shown here is derived from an EMBL/GenBank/DDBJ whole genome shotgun (WGS) entry which is preliminary data.</text>
</comment>
<evidence type="ECO:0000259" key="8">
    <source>
        <dbReference type="Pfam" id="PF02540"/>
    </source>
</evidence>
<protein>
    <recommendedName>
        <fullName evidence="7">NH(3)-dependent NAD(+) synthetase</fullName>
        <ecNumber evidence="7">6.3.1.5</ecNumber>
    </recommendedName>
</protein>
<feature type="domain" description="NAD/GMP synthase" evidence="8">
    <location>
        <begin position="11"/>
        <end position="236"/>
    </location>
</feature>